<dbReference type="Proteomes" id="UP000008952">
    <property type="component" value="Unassembled WGS sequence"/>
</dbReference>
<dbReference type="PATRIC" id="fig|1094558.3.peg.499"/>
<evidence type="ECO:0008006" key="4">
    <source>
        <dbReference type="Google" id="ProtNLM"/>
    </source>
</evidence>
<feature type="chain" id="PRO_5003741747" description="DUF930 domain-containing protein" evidence="1">
    <location>
        <begin position="24"/>
        <end position="131"/>
    </location>
</feature>
<organism evidence="2 3">
    <name type="scientific">Bartonella tamiae Th239</name>
    <dbReference type="NCBI Taxonomy" id="1094558"/>
    <lineage>
        <taxon>Bacteria</taxon>
        <taxon>Pseudomonadati</taxon>
        <taxon>Pseudomonadota</taxon>
        <taxon>Alphaproteobacteria</taxon>
        <taxon>Hyphomicrobiales</taxon>
        <taxon>Bartonellaceae</taxon>
        <taxon>Bartonella</taxon>
    </lineage>
</organism>
<reference evidence="2 3" key="1">
    <citation type="submission" date="2012-03" db="EMBL/GenBank/DDBJ databases">
        <title>The Genome Sequence of Bartonella tamiae Th239.</title>
        <authorList>
            <consortium name="The Broad Institute Genome Sequencing Platform"/>
            <consortium name="The Broad Institute Genome Sequencing Center for Infectious Disease"/>
            <person name="Feldgarden M."/>
            <person name="Kirby J."/>
            <person name="Kosoy M."/>
            <person name="Birtles R."/>
            <person name="Probert W.S."/>
            <person name="Chiaraviglio L."/>
            <person name="Young S.K."/>
            <person name="Zeng Q."/>
            <person name="Gargeya S."/>
            <person name="Fitzgerald M."/>
            <person name="Haas B."/>
            <person name="Abouelleil A."/>
            <person name="Alvarado L."/>
            <person name="Arachchi H.M."/>
            <person name="Berlin A."/>
            <person name="Chapman S.B."/>
            <person name="Gearin G."/>
            <person name="Goldberg J."/>
            <person name="Griggs A."/>
            <person name="Gujja S."/>
            <person name="Hansen M."/>
            <person name="Heiman D."/>
            <person name="Howarth C."/>
            <person name="Larimer J."/>
            <person name="Lui A."/>
            <person name="MacDonald P.J.P."/>
            <person name="McCowen C."/>
            <person name="Montmayeur A."/>
            <person name="Murphy C."/>
            <person name="Neiman D."/>
            <person name="Pearson M."/>
            <person name="Priest M."/>
            <person name="Roberts A."/>
            <person name="Saif S."/>
            <person name="Shea T."/>
            <person name="Sisk P."/>
            <person name="Stolte C."/>
            <person name="Sykes S."/>
            <person name="Wortman J."/>
            <person name="Nusbaum C."/>
            <person name="Birren B."/>
        </authorList>
    </citation>
    <scope>NUCLEOTIDE SEQUENCE [LARGE SCALE GENOMIC DNA]</scope>
    <source>
        <strain evidence="2 3">Th239</strain>
    </source>
</reference>
<keyword evidence="1" id="KW-0732">Signal</keyword>
<evidence type="ECO:0000313" key="3">
    <source>
        <dbReference type="Proteomes" id="UP000008952"/>
    </source>
</evidence>
<dbReference type="HOGENOM" id="CLU_141560_0_0_5"/>
<dbReference type="eggNOG" id="ENOG5032WE5">
    <property type="taxonomic scope" value="Bacteria"/>
</dbReference>
<protein>
    <recommendedName>
        <fullName evidence="4">DUF930 domain-containing protein</fullName>
    </recommendedName>
</protein>
<dbReference type="InterPro" id="IPR009273">
    <property type="entry name" value="DUF930"/>
</dbReference>
<comment type="caution">
    <text evidence="2">The sequence shown here is derived from an EMBL/GenBank/DDBJ whole genome shotgun (WGS) entry which is preliminary data.</text>
</comment>
<accession>J0ZR10</accession>
<dbReference type="Pfam" id="PF06059">
    <property type="entry name" value="DUF930"/>
    <property type="match status" value="1"/>
</dbReference>
<gene>
    <name evidence="2" type="ORF">ME5_00450</name>
</gene>
<dbReference type="EMBL" id="AIMB01000003">
    <property type="protein sequence ID" value="EJF91118.1"/>
    <property type="molecule type" value="Genomic_DNA"/>
</dbReference>
<proteinExistence type="predicted"/>
<evidence type="ECO:0000313" key="2">
    <source>
        <dbReference type="EMBL" id="EJF91118.1"/>
    </source>
</evidence>
<name>J0ZR10_9HYPH</name>
<dbReference type="STRING" id="1094558.ME5_00450"/>
<dbReference type="RefSeq" id="WP_008038031.1">
    <property type="nucleotide sequence ID" value="NZ_JH725147.1"/>
</dbReference>
<sequence length="131" mass="15167">MKYASCPFAAGFIYIIATTNVFAINALETQQLEQLDTQTRLEQRCDIEAMERLHKDTKWSPDKVLAYAYSDPKTGHHSIKAEGAAFRAKGKWYHLSYNCIAEDNHITIKSFDYKIGKLIPRKNWEKHYLVP</sequence>
<evidence type="ECO:0000256" key="1">
    <source>
        <dbReference type="SAM" id="SignalP"/>
    </source>
</evidence>
<keyword evidence="3" id="KW-1185">Reference proteome</keyword>
<feature type="signal peptide" evidence="1">
    <location>
        <begin position="1"/>
        <end position="23"/>
    </location>
</feature>
<dbReference type="AlphaFoldDB" id="J0ZR10"/>
<dbReference type="OrthoDB" id="8444764at2"/>